<dbReference type="AlphaFoldDB" id="A0A645IRW6"/>
<accession>A0A645IRW6</accession>
<evidence type="ECO:0000313" key="2">
    <source>
        <dbReference type="EMBL" id="MPN51144.1"/>
    </source>
</evidence>
<feature type="compositionally biased region" description="Basic and acidic residues" evidence="1">
    <location>
        <begin position="32"/>
        <end position="42"/>
    </location>
</feature>
<feature type="region of interest" description="Disordered" evidence="1">
    <location>
        <begin position="1"/>
        <end position="115"/>
    </location>
</feature>
<reference evidence="2" key="1">
    <citation type="submission" date="2019-08" db="EMBL/GenBank/DDBJ databases">
        <authorList>
            <person name="Kucharzyk K."/>
            <person name="Murdoch R.W."/>
            <person name="Higgins S."/>
            <person name="Loffler F."/>
        </authorList>
    </citation>
    <scope>NUCLEOTIDE SEQUENCE</scope>
</reference>
<organism evidence="2">
    <name type="scientific">bioreactor metagenome</name>
    <dbReference type="NCBI Taxonomy" id="1076179"/>
    <lineage>
        <taxon>unclassified sequences</taxon>
        <taxon>metagenomes</taxon>
        <taxon>ecological metagenomes</taxon>
    </lineage>
</organism>
<dbReference type="EMBL" id="VSSQ01115950">
    <property type="protein sequence ID" value="MPN51144.1"/>
    <property type="molecule type" value="Genomic_DNA"/>
</dbReference>
<evidence type="ECO:0000256" key="1">
    <source>
        <dbReference type="SAM" id="MobiDB-lite"/>
    </source>
</evidence>
<protein>
    <submittedName>
        <fullName evidence="2">Uncharacterized protein</fullName>
    </submittedName>
</protein>
<sequence length="160" mass="19051">MEDWREQNHRQHGDIRKLKPRIPKRIGIIEQNQHKRGGERAHRVQPPPQRKREKTHQQHDHAAHHGRGKRGDCRIERAKHRHREKANPRVFTKQQRKRDRKQGHMQPRNGQQMRDTGITKSVHHLVVNVRDIAENHTLCLARRIGKEHRDAIPKGLSQTE</sequence>
<proteinExistence type="predicted"/>
<gene>
    <name evidence="2" type="ORF">SDC9_198786</name>
</gene>
<feature type="compositionally biased region" description="Basic and acidic residues" evidence="1">
    <location>
        <begin position="1"/>
        <end position="17"/>
    </location>
</feature>
<feature type="compositionally biased region" description="Basic residues" evidence="1">
    <location>
        <begin position="94"/>
        <end position="103"/>
    </location>
</feature>
<feature type="compositionally biased region" description="Basic and acidic residues" evidence="1">
    <location>
        <begin position="55"/>
        <end position="76"/>
    </location>
</feature>
<comment type="caution">
    <text evidence="2">The sequence shown here is derived from an EMBL/GenBank/DDBJ whole genome shotgun (WGS) entry which is preliminary data.</text>
</comment>
<name>A0A645IRW6_9ZZZZ</name>